<evidence type="ECO:0000313" key="3">
    <source>
        <dbReference type="EMBL" id="RWU85768.1"/>
    </source>
</evidence>
<feature type="transmembrane region" description="Helical" evidence="1">
    <location>
        <begin position="12"/>
        <end position="37"/>
    </location>
</feature>
<dbReference type="STRING" id="1210046.B277_03163"/>
<feature type="transmembrane region" description="Helical" evidence="1">
    <location>
        <begin position="103"/>
        <end position="122"/>
    </location>
</feature>
<reference evidence="3 5" key="1">
    <citation type="journal article" date="2009" name="Int. J. Syst. Evol. Microbiol.">
        <title>Janibacter hoylei sp. nov., Bacillus isronensis sp. nov. and Bacillus aryabhattai sp. nov., isolated from cryotubes used for collecting air from the upper atmosphere.</title>
        <authorList>
            <person name="Shivaji S."/>
            <person name="Chaturvedi P."/>
            <person name="Begum Z."/>
            <person name="Pindi P.K."/>
            <person name="Manorama R."/>
            <person name="Padmanaban D.A."/>
            <person name="Shouche Y.S."/>
            <person name="Pawar S."/>
            <person name="Vaishampayan P."/>
            <person name="Dutt C.B."/>
            <person name="Datta G.N."/>
            <person name="Manchanda R.K."/>
            <person name="Rao U.R."/>
            <person name="Bhargava P.M."/>
            <person name="Narlikar J.V."/>
        </authorList>
    </citation>
    <scope>NUCLEOTIDE SEQUENCE [LARGE SCALE GENOMIC DNA]</scope>
    <source>
        <strain evidence="3 5">PVAS-1</strain>
    </source>
</reference>
<dbReference type="RefSeq" id="WP_007925024.1">
    <property type="nucleotide sequence ID" value="NZ_ALWX01000011.1"/>
</dbReference>
<feature type="transmembrane region" description="Helical" evidence="1">
    <location>
        <begin position="82"/>
        <end position="97"/>
    </location>
</feature>
<dbReference type="EMBL" id="ALWX01000011">
    <property type="protein sequence ID" value="EKA62290.1"/>
    <property type="molecule type" value="Genomic_DNA"/>
</dbReference>
<keyword evidence="1" id="KW-0472">Membrane</keyword>
<evidence type="ECO:0000256" key="1">
    <source>
        <dbReference type="SAM" id="Phobius"/>
    </source>
</evidence>
<comment type="caution">
    <text evidence="2">The sequence shown here is derived from an EMBL/GenBank/DDBJ whole genome shotgun (WGS) entry which is preliminary data.</text>
</comment>
<evidence type="ECO:0000313" key="5">
    <source>
        <dbReference type="Proteomes" id="UP000288711"/>
    </source>
</evidence>
<dbReference type="AlphaFoldDB" id="K1E0E5"/>
<proteinExistence type="predicted"/>
<organism evidence="2 4">
    <name type="scientific">Janibacter hoylei PVAS-1</name>
    <dbReference type="NCBI Taxonomy" id="1210046"/>
    <lineage>
        <taxon>Bacteria</taxon>
        <taxon>Bacillati</taxon>
        <taxon>Actinomycetota</taxon>
        <taxon>Actinomycetes</taxon>
        <taxon>Micrococcales</taxon>
        <taxon>Intrasporangiaceae</taxon>
        <taxon>Janibacter</taxon>
    </lineage>
</organism>
<gene>
    <name evidence="2" type="ORF">B277_03163</name>
    <name evidence="3" type="ORF">CWN80_02055</name>
</gene>
<keyword evidence="1" id="KW-0812">Transmembrane</keyword>
<protein>
    <submittedName>
        <fullName evidence="2">Integral membrane protein</fullName>
    </submittedName>
</protein>
<evidence type="ECO:0000313" key="2">
    <source>
        <dbReference type="EMBL" id="EKA62290.1"/>
    </source>
</evidence>
<keyword evidence="1" id="KW-1133">Transmembrane helix</keyword>
<feature type="transmembrane region" description="Helical" evidence="1">
    <location>
        <begin position="49"/>
        <end position="70"/>
    </location>
</feature>
<dbReference type="Proteomes" id="UP000288711">
    <property type="component" value="Unassembled WGS sequence"/>
</dbReference>
<sequence>MTSSQPPSSPTPSALAAALVCLVEALFLVGTAVLYGLELADGRSDDANVASMSLVVCLIFAILLAVLAAAWRKGARWPRTPTIVWNVLLLPAAWTLATTSGLWVGLTLAVVAVAGVVAALLAPSADLPDRAL</sequence>
<dbReference type="Proteomes" id="UP000004474">
    <property type="component" value="Unassembled WGS sequence"/>
</dbReference>
<evidence type="ECO:0000313" key="4">
    <source>
        <dbReference type="Proteomes" id="UP000004474"/>
    </source>
</evidence>
<accession>K1E0E5</accession>
<dbReference type="EMBL" id="PIPF01000001">
    <property type="protein sequence ID" value="RWU85768.1"/>
    <property type="molecule type" value="Genomic_DNA"/>
</dbReference>
<dbReference type="PATRIC" id="fig|1210046.3.peg.610"/>
<keyword evidence="5" id="KW-1185">Reference proteome</keyword>
<reference evidence="3" key="3">
    <citation type="submission" date="2017-11" db="EMBL/GenBank/DDBJ databases">
        <authorList>
            <person name="Seuylemezian A."/>
            <person name="Cooper K."/>
            <person name="Vaishampayan P."/>
        </authorList>
    </citation>
    <scope>NUCLEOTIDE SEQUENCE</scope>
    <source>
        <strain evidence="3">PVAS-1</strain>
    </source>
</reference>
<reference evidence="2 4" key="2">
    <citation type="journal article" date="2012" name="J. Bacteriol.">
        <title>Genome Sequence of Janibacter hoylei MTCC8307, Isolated from the Stratospheric Air.</title>
        <authorList>
            <person name="Pawar S.P."/>
            <person name="Dhotre D.P."/>
            <person name="Shetty S.A."/>
            <person name="Chowdhury S.P."/>
            <person name="Chaudhari B.L."/>
            <person name="Shouche Y.S."/>
        </authorList>
    </citation>
    <scope>NUCLEOTIDE SEQUENCE [LARGE SCALE GENOMIC DNA]</scope>
    <source>
        <strain evidence="2 4">PVAS-1</strain>
    </source>
</reference>
<name>K1E0E5_9MICO</name>